<keyword evidence="5 13" id="KW-0347">Helicase</keyword>
<keyword evidence="1 13" id="KW-0540">Nuclease</keyword>
<evidence type="ECO:0000256" key="4">
    <source>
        <dbReference type="ARBA" id="ARBA00022801"/>
    </source>
</evidence>
<dbReference type="EMBL" id="AJAT01000011">
    <property type="protein sequence ID" value="EOL46110.1"/>
    <property type="molecule type" value="Genomic_DNA"/>
</dbReference>
<comment type="cofactor">
    <cofactor evidence="13">
        <name>Mg(2+)</name>
        <dbReference type="ChEBI" id="CHEBI:18420"/>
    </cofactor>
</comment>
<keyword evidence="2 13" id="KW-0547">Nucleotide-binding</keyword>
<evidence type="ECO:0000259" key="16">
    <source>
        <dbReference type="PROSITE" id="PS51217"/>
    </source>
</evidence>
<dbReference type="RefSeq" id="WP_010767588.1">
    <property type="nucleotide sequence ID" value="NZ_ASWE01000002.1"/>
</dbReference>
<evidence type="ECO:0000256" key="14">
    <source>
        <dbReference type="PROSITE-ProRule" id="PRU00560"/>
    </source>
</evidence>
<dbReference type="InterPro" id="IPR011604">
    <property type="entry name" value="PDDEXK-like_dom_sf"/>
</dbReference>
<dbReference type="HAMAP" id="MF_01451">
    <property type="entry name" value="AddA"/>
    <property type="match status" value="1"/>
</dbReference>
<dbReference type="Gene3D" id="1.10.274.50">
    <property type="match status" value="1"/>
</dbReference>
<evidence type="ECO:0000256" key="12">
    <source>
        <dbReference type="ARBA" id="ARBA00048988"/>
    </source>
</evidence>
<evidence type="ECO:0000256" key="9">
    <source>
        <dbReference type="ARBA" id="ARBA00023204"/>
    </source>
</evidence>
<evidence type="ECO:0000313" key="18">
    <source>
        <dbReference type="Proteomes" id="UP000013785"/>
    </source>
</evidence>
<comment type="catalytic activity">
    <reaction evidence="11 13">
        <text>Couples ATP hydrolysis with the unwinding of duplex DNA by translocating in the 3'-5' direction.</text>
        <dbReference type="EC" id="5.6.2.4"/>
    </reaction>
</comment>
<dbReference type="PROSITE" id="PS51217">
    <property type="entry name" value="UVRD_HELICASE_CTER"/>
    <property type="match status" value="1"/>
</dbReference>
<evidence type="ECO:0000313" key="17">
    <source>
        <dbReference type="EMBL" id="EOL46110.1"/>
    </source>
</evidence>
<dbReference type="STRING" id="154621.RV11_GL001164"/>
<dbReference type="GO" id="GO:0008408">
    <property type="term" value="F:3'-5' exonuclease activity"/>
    <property type="evidence" value="ECO:0007669"/>
    <property type="project" value="UniProtKB-UniRule"/>
</dbReference>
<dbReference type="Proteomes" id="UP000013785">
    <property type="component" value="Unassembled WGS sequence"/>
</dbReference>
<dbReference type="Pfam" id="PF12705">
    <property type="entry name" value="PDDEXK_1"/>
    <property type="match status" value="1"/>
</dbReference>
<dbReference type="Gene3D" id="3.40.50.300">
    <property type="entry name" value="P-loop containing nucleotide triphosphate hydrolases"/>
    <property type="match status" value="4"/>
</dbReference>
<evidence type="ECO:0000259" key="15">
    <source>
        <dbReference type="PROSITE" id="PS51198"/>
    </source>
</evidence>
<dbReference type="InterPro" id="IPR027417">
    <property type="entry name" value="P-loop_NTPase"/>
</dbReference>
<comment type="subunit">
    <text evidence="13">Heterodimer of AddA and AddB/RexB.</text>
</comment>
<name>R3WWF3_9ENTE</name>
<keyword evidence="9 13" id="KW-0234">DNA repair</keyword>
<keyword evidence="3 13" id="KW-0227">DNA damage</keyword>
<protein>
    <recommendedName>
        <fullName evidence="13">ATP-dependent helicase/nuclease subunit A</fullName>
        <ecNumber evidence="13">3.1.-.-</ecNumber>
        <ecNumber evidence="13">5.6.2.4</ecNumber>
    </recommendedName>
    <alternativeName>
        <fullName evidence="13">ATP-dependent helicase/nuclease AddA</fullName>
    </alternativeName>
    <alternativeName>
        <fullName evidence="13">DNA 3'-5' helicase AddA</fullName>
    </alternativeName>
</protein>
<dbReference type="AlphaFoldDB" id="R3WWF3"/>
<dbReference type="Pfam" id="PF13361">
    <property type="entry name" value="UvrD_C"/>
    <property type="match status" value="1"/>
</dbReference>
<evidence type="ECO:0000256" key="10">
    <source>
        <dbReference type="ARBA" id="ARBA00023235"/>
    </source>
</evidence>
<evidence type="ECO:0000256" key="13">
    <source>
        <dbReference type="HAMAP-Rule" id="MF_01451"/>
    </source>
</evidence>
<comment type="function">
    <text evidence="13">The heterodimer acts as both an ATP-dependent DNA helicase and an ATP-dependent, dual-direction single-stranded exonuclease. Recognizes the chi site generating a DNA molecule suitable for the initiation of homologous recombination. The AddA nuclease domain is required for chi fragment generation; this subunit has the helicase and 3' -&gt; 5' nuclease activities.</text>
</comment>
<feature type="domain" description="UvrD-like helicase ATP-binding" evidence="15">
    <location>
        <begin position="11"/>
        <end position="480"/>
    </location>
</feature>
<keyword evidence="4 13" id="KW-0378">Hydrolase</keyword>
<comment type="similarity">
    <text evidence="13">Belongs to the helicase family. AddA subfamily.</text>
</comment>
<dbReference type="PANTHER" id="PTHR11070:SF48">
    <property type="entry name" value="ATP-DEPENDENT HELICASE_NUCLEASE SUBUNIT A"/>
    <property type="match status" value="1"/>
</dbReference>
<keyword evidence="7 13" id="KW-0067">ATP-binding</keyword>
<dbReference type="InterPro" id="IPR014016">
    <property type="entry name" value="UvrD-like_ATP-bd"/>
</dbReference>
<dbReference type="Pfam" id="PF00580">
    <property type="entry name" value="UvrD-helicase"/>
    <property type="match status" value="1"/>
</dbReference>
<evidence type="ECO:0000256" key="1">
    <source>
        <dbReference type="ARBA" id="ARBA00022722"/>
    </source>
</evidence>
<dbReference type="Gene3D" id="3.90.320.10">
    <property type="match status" value="1"/>
</dbReference>
<dbReference type="SUPFAM" id="SSF52980">
    <property type="entry name" value="Restriction endonuclease-like"/>
    <property type="match status" value="1"/>
</dbReference>
<keyword evidence="10 13" id="KW-0413">Isomerase</keyword>
<evidence type="ECO:0000256" key="6">
    <source>
        <dbReference type="ARBA" id="ARBA00022839"/>
    </source>
</evidence>
<evidence type="ECO:0000256" key="7">
    <source>
        <dbReference type="ARBA" id="ARBA00022840"/>
    </source>
</evidence>
<organism evidence="17 18">
    <name type="scientific">Enterococcus phoeniculicola ATCC BAA-412</name>
    <dbReference type="NCBI Taxonomy" id="1158610"/>
    <lineage>
        <taxon>Bacteria</taxon>
        <taxon>Bacillati</taxon>
        <taxon>Bacillota</taxon>
        <taxon>Bacilli</taxon>
        <taxon>Lactobacillales</taxon>
        <taxon>Enterococcaceae</taxon>
        <taxon>Enterococcus</taxon>
    </lineage>
</organism>
<dbReference type="EC" id="5.6.2.4" evidence="13"/>
<dbReference type="PATRIC" id="fig|1158610.3.peg.894"/>
<feature type="domain" description="UvrD-like helicase C-terminal" evidence="16">
    <location>
        <begin position="508"/>
        <end position="799"/>
    </location>
</feature>
<dbReference type="PROSITE" id="PS51198">
    <property type="entry name" value="UVRD_HELICASE_ATP_BIND"/>
    <property type="match status" value="1"/>
</dbReference>
<dbReference type="GO" id="GO:0000724">
    <property type="term" value="P:double-strand break repair via homologous recombination"/>
    <property type="evidence" value="ECO:0007669"/>
    <property type="project" value="UniProtKB-UniRule"/>
</dbReference>
<dbReference type="HOGENOM" id="CLU_001114_3_1_9"/>
<dbReference type="GO" id="GO:0033202">
    <property type="term" value="C:DNA helicase complex"/>
    <property type="evidence" value="ECO:0007669"/>
    <property type="project" value="TreeGrafter"/>
</dbReference>
<dbReference type="InterPro" id="IPR038726">
    <property type="entry name" value="PDDEXK_AddAB-type"/>
</dbReference>
<comment type="catalytic activity">
    <reaction evidence="12 13">
        <text>ATP + H2O = ADP + phosphate + H(+)</text>
        <dbReference type="Rhea" id="RHEA:13065"/>
        <dbReference type="ChEBI" id="CHEBI:15377"/>
        <dbReference type="ChEBI" id="CHEBI:15378"/>
        <dbReference type="ChEBI" id="CHEBI:30616"/>
        <dbReference type="ChEBI" id="CHEBI:43474"/>
        <dbReference type="ChEBI" id="CHEBI:456216"/>
        <dbReference type="EC" id="5.6.2.4"/>
    </reaction>
</comment>
<dbReference type="InterPro" id="IPR014017">
    <property type="entry name" value="DNA_helicase_UvrD-like_C"/>
</dbReference>
<gene>
    <name evidence="13" type="primary">addA</name>
    <name evidence="17" type="ORF">UC3_00916</name>
</gene>
<feature type="binding site" evidence="14">
    <location>
        <begin position="32"/>
        <end position="39"/>
    </location>
    <ligand>
        <name>ATP</name>
        <dbReference type="ChEBI" id="CHEBI:30616"/>
    </ligand>
</feature>
<dbReference type="PANTHER" id="PTHR11070">
    <property type="entry name" value="UVRD / RECB / PCRA DNA HELICASE FAMILY MEMBER"/>
    <property type="match status" value="1"/>
</dbReference>
<dbReference type="NCBIfam" id="TIGR02785">
    <property type="entry name" value="addA_Gpos"/>
    <property type="match status" value="1"/>
</dbReference>
<comment type="caution">
    <text evidence="17">The sequence shown here is derived from an EMBL/GenBank/DDBJ whole genome shotgun (WGS) entry which is preliminary data.</text>
</comment>
<dbReference type="GO" id="GO:0003690">
    <property type="term" value="F:double-stranded DNA binding"/>
    <property type="evidence" value="ECO:0007669"/>
    <property type="project" value="UniProtKB-UniRule"/>
</dbReference>
<keyword evidence="18" id="KW-1185">Reference proteome</keyword>
<evidence type="ECO:0000256" key="2">
    <source>
        <dbReference type="ARBA" id="ARBA00022741"/>
    </source>
</evidence>
<dbReference type="InterPro" id="IPR011335">
    <property type="entry name" value="Restrct_endonuc-II-like"/>
</dbReference>
<dbReference type="OrthoDB" id="9810135at2"/>
<proteinExistence type="inferred from homology"/>
<dbReference type="eggNOG" id="COG1074">
    <property type="taxonomic scope" value="Bacteria"/>
</dbReference>
<dbReference type="GO" id="GO:0043138">
    <property type="term" value="F:3'-5' DNA helicase activity"/>
    <property type="evidence" value="ECO:0007669"/>
    <property type="project" value="UniProtKB-UniRule"/>
</dbReference>
<evidence type="ECO:0000256" key="5">
    <source>
        <dbReference type="ARBA" id="ARBA00022806"/>
    </source>
</evidence>
<keyword evidence="8 13" id="KW-0238">DNA-binding</keyword>
<sequence>MVKIPEKGPTETYTPQQWQAIYDGEDNLLVSASAGSGKTTVLVQRVIEKLKNGTNIDELLIVTYTEAAAREMKERIQQSLQEAINTAATDTDKQHFTKQLLLLPTAAISTLHAFCLTVIRRFYYLIDLDPVFRMLTDETETILLKEDVWEELRETLYEENEALFYQLTTNFSNDRNDNGLTDMVFSLYEFARANPSPKEWLKSLAENYRVGTGIEESALYQNYVRPQIISQLSHAVQSYEKMIEISQIPGLEKITTLVSDEKHMFEGFLSSIEEDNLEEAYRYVESIVFERYPSIRKEELKPYSVEIKGYRDKTKKQFETLVKSFFSISPKKMKELMAQSLPLVELMGEITTLFMDRYHQRKLEKGVLDFNDLEHFTLQILATSAEGKWRATEASHYYRSRFKEVMVDEYQDVNRLQENLLYWLREPNDAQGNMFMVGDVKQSIYSFRLADPTLFIEKYNAFKDEHGGRRIILAENFRSRSEVLDFTNLVFEQLMDEKVGQIEYDAAAKLVYGFPAFPESNEFSPELLIYEKEQDVSSEDSLIPSEFIEDKTDGELYMTALKIRELIDSEFLIYDKKAKENRKVTYKDIVLLTPTKKNNLAILDVFKTLSIPVEVNDAQNYFQATEIRIMISLLQIIDNPFQDIPLVSVLRSPIVGLLEDELAQIRVSDKKRSFYEALCLYEEQETTTLAGKLSVFLAQLSSWRELARREPLATLIWTIYDETAYLDYVAGLPVGSQRQANLIALVDRAKAYEQSSFRGLYQFVRFIEKMQEKDKDLAEPLAVTEENAVRVMTIHASKGLEFPVVFLLDMSKQFNLQDVKARYMFEENLGAGIRYLTPDTRVLYDTLPYQAIKQVKTIKLLSEEMRKLYVGLTRAEQKLFLVGSYKSKEDTLKAWSDSYEQQSLVLDSASRIKSQGSLLSWIGMTLMRHPDMKQYDENYVPYSPLQEHAGSFKIHWVNQTQLMEKMSEQIQVTFEKGNENQVELARGDLQKVAKRLDFMYSFQEATQTTSYQSVSEIKRLFEDPDDGQTTKLTWESHEEKALNQKFRYTQEKLATPKFLNQKREVTGAAIGTATHYVLQLLPIDRIPSEEEIEDLINQLVQKRLIAEEVAKKIDRQTILWFYKTTLANELIQNHQFVKKEQPFSTLIPADEIFTDYPTSQDDLLIHGIIDGYLEKENELILYDFKTDFISSENRQQSIDEVSQRYLGQLRLYQKSLSDALNKPVTRVYLILLAIHEVIDVTEKL</sequence>
<dbReference type="SUPFAM" id="SSF52540">
    <property type="entry name" value="P-loop containing nucleoside triphosphate hydrolases"/>
    <property type="match status" value="1"/>
</dbReference>
<evidence type="ECO:0000256" key="3">
    <source>
        <dbReference type="ARBA" id="ARBA00022763"/>
    </source>
</evidence>
<reference evidence="17 18" key="1">
    <citation type="submission" date="2013-02" db="EMBL/GenBank/DDBJ databases">
        <title>The Genome Sequence of Enterococcus phoeniculicola BAA-412.</title>
        <authorList>
            <consortium name="The Broad Institute Genome Sequencing Platform"/>
            <consortium name="The Broad Institute Genome Sequencing Center for Infectious Disease"/>
            <person name="Earl A.M."/>
            <person name="Gilmore M.S."/>
            <person name="Lebreton F."/>
            <person name="Walker B."/>
            <person name="Young S.K."/>
            <person name="Zeng Q."/>
            <person name="Gargeya S."/>
            <person name="Fitzgerald M."/>
            <person name="Haas B."/>
            <person name="Abouelleil A."/>
            <person name="Alvarado L."/>
            <person name="Arachchi H.M."/>
            <person name="Berlin A.M."/>
            <person name="Chapman S.B."/>
            <person name="Dewar J."/>
            <person name="Goldberg J."/>
            <person name="Griggs A."/>
            <person name="Gujja S."/>
            <person name="Hansen M."/>
            <person name="Howarth C."/>
            <person name="Imamovic A."/>
            <person name="Larimer J."/>
            <person name="McCowan C."/>
            <person name="Murphy C."/>
            <person name="Neiman D."/>
            <person name="Pearson M."/>
            <person name="Priest M."/>
            <person name="Roberts A."/>
            <person name="Saif S."/>
            <person name="Shea T."/>
            <person name="Sisk P."/>
            <person name="Sykes S."/>
            <person name="Wortman J."/>
            <person name="Nusbaum C."/>
            <person name="Birren B."/>
        </authorList>
    </citation>
    <scope>NUCLEOTIDE SEQUENCE [LARGE SCALE GENOMIC DNA]</scope>
    <source>
        <strain evidence="17 18">ATCC BAA-412</strain>
    </source>
</reference>
<dbReference type="EC" id="3.1.-.-" evidence="13"/>
<keyword evidence="6 13" id="KW-0269">Exonuclease</keyword>
<evidence type="ECO:0000256" key="8">
    <source>
        <dbReference type="ARBA" id="ARBA00023125"/>
    </source>
</evidence>
<dbReference type="InterPro" id="IPR000212">
    <property type="entry name" value="DNA_helicase_UvrD/REP"/>
</dbReference>
<dbReference type="InterPro" id="IPR014152">
    <property type="entry name" value="AddA"/>
</dbReference>
<dbReference type="GO" id="GO:0005829">
    <property type="term" value="C:cytosol"/>
    <property type="evidence" value="ECO:0007669"/>
    <property type="project" value="TreeGrafter"/>
</dbReference>
<accession>R3WWF3</accession>
<dbReference type="GO" id="GO:0005524">
    <property type="term" value="F:ATP binding"/>
    <property type="evidence" value="ECO:0007669"/>
    <property type="project" value="UniProtKB-UniRule"/>
</dbReference>
<dbReference type="GO" id="GO:0016887">
    <property type="term" value="F:ATP hydrolysis activity"/>
    <property type="evidence" value="ECO:0007669"/>
    <property type="project" value="RHEA"/>
</dbReference>
<evidence type="ECO:0000256" key="11">
    <source>
        <dbReference type="ARBA" id="ARBA00034617"/>
    </source>
</evidence>